<proteinExistence type="predicted"/>
<accession>A0ACC2T7T3</accession>
<comment type="caution">
    <text evidence="1">The sequence shown here is derived from an EMBL/GenBank/DDBJ whole genome shotgun (WGS) entry which is preliminary data.</text>
</comment>
<protein>
    <submittedName>
        <fullName evidence="1">Uncharacterized protein</fullName>
    </submittedName>
</protein>
<dbReference type="Proteomes" id="UP001165960">
    <property type="component" value="Unassembled WGS sequence"/>
</dbReference>
<evidence type="ECO:0000313" key="2">
    <source>
        <dbReference type="Proteomes" id="UP001165960"/>
    </source>
</evidence>
<keyword evidence="2" id="KW-1185">Reference proteome</keyword>
<gene>
    <name evidence="1" type="ORF">DSO57_1004951</name>
</gene>
<reference evidence="1" key="1">
    <citation type="submission" date="2022-04" db="EMBL/GenBank/DDBJ databases">
        <title>Genome of the entomopathogenic fungus Entomophthora muscae.</title>
        <authorList>
            <person name="Elya C."/>
            <person name="Lovett B.R."/>
            <person name="Lee E."/>
            <person name="Macias A.M."/>
            <person name="Hajek A.E."/>
            <person name="De Bivort B.L."/>
            <person name="Kasson M.T."/>
            <person name="De Fine Licht H.H."/>
            <person name="Stajich J.E."/>
        </authorList>
    </citation>
    <scope>NUCLEOTIDE SEQUENCE</scope>
    <source>
        <strain evidence="1">Berkeley</strain>
    </source>
</reference>
<evidence type="ECO:0000313" key="1">
    <source>
        <dbReference type="EMBL" id="KAJ9070719.1"/>
    </source>
</evidence>
<dbReference type="EMBL" id="QTSX02003563">
    <property type="protein sequence ID" value="KAJ9070719.1"/>
    <property type="molecule type" value="Genomic_DNA"/>
</dbReference>
<sequence>METSRHLTTDIEKTISVKTNFSTNSADPHLPEASHEEDIINVEELLSEFHWKAGKDAAALESSLLNELSNLETANIGAVLETDKKVEAILSQLELAINELDGIDSWLTLYKTELDSYGDDIFQIQSLNEGLQTQSQNQKALLSELEFVLGKVSVPDKVTDVLKESNFETKGGMEKILQAAASVQKCLKTNHEDVVRDMIVINEQMEVTITQSNNFSSRVFEYLKVMFNFQVDSALSVQGKGAKLRIDMKKVKEDLSKYRGLTLWLKEMDPSRHNELQQSYSAAIAKIYESEYKGLPDTFRSLAQIKKAAAEDLKYLLPQAASVKLAPTLHRRTVSEIAVEQKPPADSVLVQILNVIFPDIIKEQNFFCLMFHIGSTSTDFQGWVADLEQNQKPIKDAELLGLRKAHKDVKIRKRISENMERMFGSLSAELGTLGDVLVKYDWTLLIAFIAKAEAFADKCEQSNQEYLLKSLNSILNRFRLQLDKSIDELVKSLNEQEVSGKKRHGILPSFNTFPEFLARSESLVGNVKSNIRDQMDKAYQRIVNTMFENLEESVRQSEHDEKEQLNLIIISLENMHHFYTETGSYKKNAVMGGFNEQARASYKHNLQTYVKDVIRRPLGKLLEFFEGIEVLLQNSAPQEVGYHISYNKVALRKVMALFPPEEIKKSIGVLYKRVNKHFSEEEGLLQVVWREIQDEFISQHTKITQLIQKCYPDANVELEFSIEDLLGFFSRIAKSH</sequence>
<name>A0ACC2T7T3_9FUNG</name>
<organism evidence="1 2">
    <name type="scientific">Entomophthora muscae</name>
    <dbReference type="NCBI Taxonomy" id="34485"/>
    <lineage>
        <taxon>Eukaryota</taxon>
        <taxon>Fungi</taxon>
        <taxon>Fungi incertae sedis</taxon>
        <taxon>Zoopagomycota</taxon>
        <taxon>Entomophthoromycotina</taxon>
        <taxon>Entomophthoromycetes</taxon>
        <taxon>Entomophthorales</taxon>
        <taxon>Entomophthoraceae</taxon>
        <taxon>Entomophthora</taxon>
    </lineage>
</organism>